<reference evidence="2 3" key="1">
    <citation type="submission" date="2016-10" db="EMBL/GenBank/DDBJ databases">
        <authorList>
            <person name="de Groot N.N."/>
        </authorList>
    </citation>
    <scope>NUCLEOTIDE SEQUENCE [LARGE SCALE GENOMIC DNA]</scope>
    <source>
        <strain evidence="2 3">DSM 18180</strain>
    </source>
</reference>
<dbReference type="Proteomes" id="UP000182544">
    <property type="component" value="Unassembled WGS sequence"/>
</dbReference>
<keyword evidence="3" id="KW-1185">Reference proteome</keyword>
<dbReference type="InterPro" id="IPR029052">
    <property type="entry name" value="Metallo-depent_PP-like"/>
</dbReference>
<dbReference type="PANTHER" id="PTHR16509">
    <property type="match status" value="1"/>
</dbReference>
<evidence type="ECO:0000313" key="3">
    <source>
        <dbReference type="Proteomes" id="UP000182544"/>
    </source>
</evidence>
<dbReference type="STRING" id="369401.SAMN05428642_1011287"/>
<organism evidence="2 3">
    <name type="scientific">Flaviramulus basaltis</name>
    <dbReference type="NCBI Taxonomy" id="369401"/>
    <lineage>
        <taxon>Bacteria</taxon>
        <taxon>Pseudomonadati</taxon>
        <taxon>Bacteroidota</taxon>
        <taxon>Flavobacteriia</taxon>
        <taxon>Flavobacteriales</taxon>
        <taxon>Flavobacteriaceae</taxon>
        <taxon>Flaviramulus</taxon>
    </lineage>
</organism>
<dbReference type="Pfam" id="PF00149">
    <property type="entry name" value="Metallophos"/>
    <property type="match status" value="1"/>
</dbReference>
<evidence type="ECO:0000313" key="2">
    <source>
        <dbReference type="EMBL" id="SFZ90960.1"/>
    </source>
</evidence>
<protein>
    <submittedName>
        <fullName evidence="2">Calcineurin-like phosphoesterase superfamily domain-containing protein</fullName>
    </submittedName>
</protein>
<dbReference type="SUPFAM" id="SSF56300">
    <property type="entry name" value="Metallo-dependent phosphatases"/>
    <property type="match status" value="1"/>
</dbReference>
<accession>A0A1K2IF95</accession>
<name>A0A1K2IF95_9FLAO</name>
<sequence>MIKKALIFFLAITVLACKKKDEIKTQSNFQIGIVSDCQYCYCEPNKDFKRYYKNSTSKFKKAIQEFNSNNLDYTIHLGDFIDQDFNSFDSVLPIWNTLKSQHYQVLGNHDFSVEDSLKESVPKKMGMDNRYYSIKKNNWRFIVLDGNDLSFFGTTSNKKKQETDSIYKLLKSEGYKNIQTWNGGLSLEQLKWVQSELDSSLIKKEKVGFYCHFPVAANDTMHSLWNYNQFFKLIDQYNTVKFYFNGHNHAGGYFTRNGVHFLTFKGMVDYADSTAYSVATISKDSIFIKGYGREKSRNLEL</sequence>
<dbReference type="GO" id="GO:0016787">
    <property type="term" value="F:hydrolase activity"/>
    <property type="evidence" value="ECO:0007669"/>
    <property type="project" value="InterPro"/>
</dbReference>
<dbReference type="PANTHER" id="PTHR16509:SF1">
    <property type="entry name" value="MANGANESE-DEPENDENT ADP-RIBOSE_CDP-ALCOHOL DIPHOSPHATASE"/>
    <property type="match status" value="1"/>
</dbReference>
<dbReference type="EMBL" id="FPKV01000001">
    <property type="protein sequence ID" value="SFZ90960.1"/>
    <property type="molecule type" value="Genomic_DNA"/>
</dbReference>
<dbReference type="RefSeq" id="WP_072400873.1">
    <property type="nucleotide sequence ID" value="NZ_FPKV01000001.1"/>
</dbReference>
<gene>
    <name evidence="2" type="ORF">SAMN05428642_1011287</name>
</gene>
<feature type="domain" description="Calcineurin-like phosphoesterase" evidence="1">
    <location>
        <begin position="30"/>
        <end position="250"/>
    </location>
</feature>
<dbReference type="OrthoDB" id="9791866at2"/>
<dbReference type="Gene3D" id="3.60.21.10">
    <property type="match status" value="1"/>
</dbReference>
<proteinExistence type="predicted"/>
<evidence type="ECO:0000259" key="1">
    <source>
        <dbReference type="Pfam" id="PF00149"/>
    </source>
</evidence>
<dbReference type="AlphaFoldDB" id="A0A1K2IF95"/>
<dbReference type="InterPro" id="IPR004843">
    <property type="entry name" value="Calcineurin-like_PHP"/>
</dbReference>
<dbReference type="PROSITE" id="PS51257">
    <property type="entry name" value="PROKAR_LIPOPROTEIN"/>
    <property type="match status" value="1"/>
</dbReference>